<dbReference type="RefSeq" id="WP_310301150.1">
    <property type="nucleotide sequence ID" value="NZ_BAAAPS010000008.1"/>
</dbReference>
<keyword evidence="3" id="KW-1185">Reference proteome</keyword>
<evidence type="ECO:0000256" key="1">
    <source>
        <dbReference type="SAM" id="MobiDB-lite"/>
    </source>
</evidence>
<gene>
    <name evidence="2" type="ORF">J2S63_001656</name>
</gene>
<comment type="caution">
    <text evidence="2">The sequence shown here is derived from an EMBL/GenBank/DDBJ whole genome shotgun (WGS) entry which is preliminary data.</text>
</comment>
<accession>A0ABU2BU00</accession>
<feature type="region of interest" description="Disordered" evidence="1">
    <location>
        <begin position="1"/>
        <end position="31"/>
    </location>
</feature>
<evidence type="ECO:0000313" key="2">
    <source>
        <dbReference type="EMBL" id="MDR7362103.1"/>
    </source>
</evidence>
<reference evidence="2 3" key="1">
    <citation type="submission" date="2023-07" db="EMBL/GenBank/DDBJ databases">
        <title>Sequencing the genomes of 1000 actinobacteria strains.</title>
        <authorList>
            <person name="Klenk H.-P."/>
        </authorList>
    </citation>
    <scope>NUCLEOTIDE SEQUENCE [LARGE SCALE GENOMIC DNA]</scope>
    <source>
        <strain evidence="2 3">DSM 19426</strain>
    </source>
</reference>
<name>A0ABU2BU00_9ACTN</name>
<protein>
    <submittedName>
        <fullName evidence="2">Uncharacterized protein</fullName>
    </submittedName>
</protein>
<proteinExistence type="predicted"/>
<evidence type="ECO:0000313" key="3">
    <source>
        <dbReference type="Proteomes" id="UP001183648"/>
    </source>
</evidence>
<organism evidence="2 3">
    <name type="scientific">Nocardioides marmoribigeumensis</name>
    <dbReference type="NCBI Taxonomy" id="433649"/>
    <lineage>
        <taxon>Bacteria</taxon>
        <taxon>Bacillati</taxon>
        <taxon>Actinomycetota</taxon>
        <taxon>Actinomycetes</taxon>
        <taxon>Propionibacteriales</taxon>
        <taxon>Nocardioidaceae</taxon>
        <taxon>Nocardioides</taxon>
    </lineage>
</organism>
<sequence length="69" mass="7701">MHFAPTMTPTFSHHHARTVERPAAKLRPRSAARASAAWHNWWAMSVVDPPSVTARQTRTIGTRGRMPGV</sequence>
<dbReference type="EMBL" id="JAVDYG010000001">
    <property type="protein sequence ID" value="MDR7362103.1"/>
    <property type="molecule type" value="Genomic_DNA"/>
</dbReference>
<dbReference type="Proteomes" id="UP001183648">
    <property type="component" value="Unassembled WGS sequence"/>
</dbReference>